<dbReference type="PATRIC" id="fig|1423802.4.peg.1037"/>
<proteinExistence type="predicted"/>
<organism evidence="1 2">
    <name type="scientific">Lentilactobacillus senioris DSM 24302 = JCM 17472</name>
    <dbReference type="NCBI Taxonomy" id="1423802"/>
    <lineage>
        <taxon>Bacteria</taxon>
        <taxon>Bacillati</taxon>
        <taxon>Bacillota</taxon>
        <taxon>Bacilli</taxon>
        <taxon>Lactobacillales</taxon>
        <taxon>Lactobacillaceae</taxon>
        <taxon>Lentilactobacillus</taxon>
    </lineage>
</organism>
<accession>A0A0R2CNT2</accession>
<dbReference type="EMBL" id="AYZR01000009">
    <property type="protein sequence ID" value="KRM93357.1"/>
    <property type="molecule type" value="Genomic_DNA"/>
</dbReference>
<dbReference type="STRING" id="1423802.FC56_GL001024"/>
<evidence type="ECO:0000313" key="2">
    <source>
        <dbReference type="Proteomes" id="UP000051256"/>
    </source>
</evidence>
<evidence type="ECO:0000313" key="1">
    <source>
        <dbReference type="EMBL" id="KRM93357.1"/>
    </source>
</evidence>
<protein>
    <submittedName>
        <fullName evidence="1">Uncharacterized protein</fullName>
    </submittedName>
</protein>
<reference evidence="1 2" key="1">
    <citation type="journal article" date="2015" name="Genome Announc.">
        <title>Expanding the biotechnology potential of lactobacilli through comparative genomics of 213 strains and associated genera.</title>
        <authorList>
            <person name="Sun Z."/>
            <person name="Harris H.M."/>
            <person name="McCann A."/>
            <person name="Guo C."/>
            <person name="Argimon S."/>
            <person name="Zhang W."/>
            <person name="Yang X."/>
            <person name="Jeffery I.B."/>
            <person name="Cooney J.C."/>
            <person name="Kagawa T.F."/>
            <person name="Liu W."/>
            <person name="Song Y."/>
            <person name="Salvetti E."/>
            <person name="Wrobel A."/>
            <person name="Rasinkangas P."/>
            <person name="Parkhill J."/>
            <person name="Rea M.C."/>
            <person name="O'Sullivan O."/>
            <person name="Ritari J."/>
            <person name="Douillard F.P."/>
            <person name="Paul Ross R."/>
            <person name="Yang R."/>
            <person name="Briner A.E."/>
            <person name="Felis G.E."/>
            <person name="de Vos W.M."/>
            <person name="Barrangou R."/>
            <person name="Klaenhammer T.R."/>
            <person name="Caufield P.W."/>
            <person name="Cui Y."/>
            <person name="Zhang H."/>
            <person name="O'Toole P.W."/>
        </authorList>
    </citation>
    <scope>NUCLEOTIDE SEQUENCE [LARGE SCALE GENOMIC DNA]</scope>
    <source>
        <strain evidence="1 2">DSM 24302</strain>
    </source>
</reference>
<dbReference type="AlphaFoldDB" id="A0A0R2CNT2"/>
<comment type="caution">
    <text evidence="1">The sequence shown here is derived from an EMBL/GenBank/DDBJ whole genome shotgun (WGS) entry which is preliminary data.</text>
</comment>
<name>A0A0R2CNT2_9LACO</name>
<dbReference type="Proteomes" id="UP000051256">
    <property type="component" value="Unassembled WGS sequence"/>
</dbReference>
<keyword evidence="2" id="KW-1185">Reference proteome</keyword>
<dbReference type="RefSeq" id="WP_054671216.1">
    <property type="nucleotide sequence ID" value="NZ_AYZR01000009.1"/>
</dbReference>
<sequence>MAEKNAFQQLDEAATISAVKEFIVAYLKHYQNNTLEIFAQYSVDYWMSDINEFIAENSAYQPEELRKLLLKEYQPAFTQILTKINPDYTAEGQLAVGTWDEWYHEHAMSLEQGQ</sequence>
<gene>
    <name evidence="1" type="ORF">FC56_GL001024</name>
</gene>